<proteinExistence type="predicted"/>
<dbReference type="InterPro" id="IPR001646">
    <property type="entry name" value="5peptide_repeat"/>
</dbReference>
<evidence type="ECO:0000313" key="2">
    <source>
        <dbReference type="Proteomes" id="UP000799776"/>
    </source>
</evidence>
<dbReference type="Proteomes" id="UP000799776">
    <property type="component" value="Unassembled WGS sequence"/>
</dbReference>
<keyword evidence="2" id="KW-1185">Reference proteome</keyword>
<reference evidence="1" key="1">
    <citation type="journal article" date="2020" name="Stud. Mycol.">
        <title>101 Dothideomycetes genomes: a test case for predicting lifestyles and emergence of pathogens.</title>
        <authorList>
            <person name="Haridas S."/>
            <person name="Albert R."/>
            <person name="Binder M."/>
            <person name="Bloem J."/>
            <person name="Labutti K."/>
            <person name="Salamov A."/>
            <person name="Andreopoulos B."/>
            <person name="Baker S."/>
            <person name="Barry K."/>
            <person name="Bills G."/>
            <person name="Bluhm B."/>
            <person name="Cannon C."/>
            <person name="Castanera R."/>
            <person name="Culley D."/>
            <person name="Daum C."/>
            <person name="Ezra D."/>
            <person name="Gonzalez J."/>
            <person name="Henrissat B."/>
            <person name="Kuo A."/>
            <person name="Liang C."/>
            <person name="Lipzen A."/>
            <person name="Lutzoni F."/>
            <person name="Magnuson J."/>
            <person name="Mondo S."/>
            <person name="Nolan M."/>
            <person name="Ohm R."/>
            <person name="Pangilinan J."/>
            <person name="Park H.-J."/>
            <person name="Ramirez L."/>
            <person name="Alfaro M."/>
            <person name="Sun H."/>
            <person name="Tritt A."/>
            <person name="Yoshinaga Y."/>
            <person name="Zwiers L.-H."/>
            <person name="Turgeon B."/>
            <person name="Goodwin S."/>
            <person name="Spatafora J."/>
            <person name="Crous P."/>
            <person name="Grigoriev I."/>
        </authorList>
    </citation>
    <scope>NUCLEOTIDE SEQUENCE</scope>
    <source>
        <strain evidence="1">CBS 121410</strain>
    </source>
</reference>
<dbReference type="AlphaFoldDB" id="A0A6A5YCT9"/>
<sequence>MPRPKRDWAAEASRAEQGWLTTTTPLPTDYLPQKDEILEAAPGQLSLFFQALKGAFMAALAAEGQRLGDFPVDLREALLKCNNSADGFDTVLVKSSSYGLNLLPDLEKAVRQVAAWMDGRPVKIKTGSRLMPINMEVPTYVENAYVPLKAAICFKPSRQDFEFNQFRFRFSTVHITALNHGCVNVTSSELEEVKFTRCEFIAVSFQGTECHNVRFEDCKLADVDFINCAFSGTSFTGLRLTDCRFENVQFGNSEVHDLQLMDSNLSDVTVSRTMLGGLRTDSLRWESVTLEDTVFWDNVERDGHRAKDVQATGCWFSTEGIRWVDYVRENS</sequence>
<dbReference type="SUPFAM" id="SSF141571">
    <property type="entry name" value="Pentapeptide repeat-like"/>
    <property type="match status" value="1"/>
</dbReference>
<evidence type="ECO:0000313" key="1">
    <source>
        <dbReference type="EMBL" id="KAF2089722.1"/>
    </source>
</evidence>
<dbReference type="Gene3D" id="2.160.20.80">
    <property type="entry name" value="E3 ubiquitin-protein ligase SopA"/>
    <property type="match status" value="1"/>
</dbReference>
<dbReference type="EMBL" id="ML978714">
    <property type="protein sequence ID" value="KAF2089722.1"/>
    <property type="molecule type" value="Genomic_DNA"/>
</dbReference>
<dbReference type="Pfam" id="PF13599">
    <property type="entry name" value="Pentapeptide_4"/>
    <property type="match status" value="1"/>
</dbReference>
<protein>
    <recommendedName>
        <fullName evidence="3">Pentapeptide repeat-containing protein</fullName>
    </recommendedName>
</protein>
<evidence type="ECO:0008006" key="3">
    <source>
        <dbReference type="Google" id="ProtNLM"/>
    </source>
</evidence>
<accession>A0A6A5YCT9</accession>
<name>A0A6A5YCT9_9PEZI</name>
<gene>
    <name evidence="1" type="ORF">K490DRAFT_63856</name>
</gene>
<organism evidence="1 2">
    <name type="scientific">Saccharata proteae CBS 121410</name>
    <dbReference type="NCBI Taxonomy" id="1314787"/>
    <lineage>
        <taxon>Eukaryota</taxon>
        <taxon>Fungi</taxon>
        <taxon>Dikarya</taxon>
        <taxon>Ascomycota</taxon>
        <taxon>Pezizomycotina</taxon>
        <taxon>Dothideomycetes</taxon>
        <taxon>Dothideomycetes incertae sedis</taxon>
        <taxon>Botryosphaeriales</taxon>
        <taxon>Saccharataceae</taxon>
        <taxon>Saccharata</taxon>
    </lineage>
</organism>